<keyword evidence="3" id="KW-0547">Nucleotide-binding</keyword>
<protein>
    <submittedName>
        <fullName evidence="12">Sigma 54-interacting transcriptional regulator</fullName>
    </submittedName>
</protein>
<dbReference type="PROSITE" id="PS00688">
    <property type="entry name" value="SIGMA54_INTERACT_3"/>
    <property type="match status" value="1"/>
</dbReference>
<evidence type="ECO:0000259" key="10">
    <source>
        <dbReference type="PROSITE" id="PS51379"/>
    </source>
</evidence>
<reference evidence="12" key="1">
    <citation type="journal article" date="2018" name="Antonie Van Leeuwenhoek">
        <title>Proteinivorax hydrogeniformans sp. nov., an anaerobic, haloalkaliphilic bacterium fermenting proteinaceous compounds with high hydrogen production.</title>
        <authorList>
            <person name="Boltyanskaya Y."/>
            <person name="Detkova E."/>
            <person name="Pimenov N."/>
            <person name="Kevbrin V."/>
        </authorList>
    </citation>
    <scope>NUCLEOTIDE SEQUENCE</scope>
    <source>
        <strain evidence="12">Z-710</strain>
    </source>
</reference>
<keyword evidence="8" id="KW-0804">Transcription</keyword>
<dbReference type="Pfam" id="PF00158">
    <property type="entry name" value="Sigma54_activat"/>
    <property type="match status" value="1"/>
</dbReference>
<evidence type="ECO:0000313" key="12">
    <source>
        <dbReference type="EMBL" id="XCI28421.1"/>
    </source>
</evidence>
<dbReference type="InterPro" id="IPR025944">
    <property type="entry name" value="Sigma_54_int_dom_CS"/>
</dbReference>
<dbReference type="InterPro" id="IPR017896">
    <property type="entry name" value="4Fe4S_Fe-S-bd"/>
</dbReference>
<dbReference type="GO" id="GO:0005524">
    <property type="term" value="F:ATP binding"/>
    <property type="evidence" value="ECO:0007669"/>
    <property type="project" value="UniProtKB-KW"/>
</dbReference>
<dbReference type="InterPro" id="IPR058031">
    <property type="entry name" value="AAA_lid_NorR"/>
</dbReference>
<reference evidence="12" key="2">
    <citation type="submission" date="2024-06" db="EMBL/GenBank/DDBJ databases">
        <authorList>
            <person name="Petrova K.O."/>
            <person name="Toshchakov S.V."/>
            <person name="Boltjanskaja Y.V."/>
            <person name="Kevbrin V.V."/>
        </authorList>
    </citation>
    <scope>NUCLEOTIDE SEQUENCE</scope>
    <source>
        <strain evidence="12">Z-710</strain>
    </source>
</reference>
<dbReference type="GO" id="GO:0006355">
    <property type="term" value="P:regulation of DNA-templated transcription"/>
    <property type="evidence" value="ECO:0007669"/>
    <property type="project" value="InterPro"/>
</dbReference>
<dbReference type="PANTHER" id="PTHR32071">
    <property type="entry name" value="TRANSCRIPTIONAL REGULATORY PROTEIN"/>
    <property type="match status" value="1"/>
</dbReference>
<dbReference type="GO" id="GO:0046872">
    <property type="term" value="F:metal ion binding"/>
    <property type="evidence" value="ECO:0007669"/>
    <property type="project" value="UniProtKB-KW"/>
</dbReference>
<dbReference type="CDD" id="cd00009">
    <property type="entry name" value="AAA"/>
    <property type="match status" value="1"/>
</dbReference>
<dbReference type="PROSITE" id="PS51379">
    <property type="entry name" value="4FE4S_FER_2"/>
    <property type="match status" value="2"/>
</dbReference>
<dbReference type="Pfam" id="PF04060">
    <property type="entry name" value="FeS"/>
    <property type="match status" value="1"/>
</dbReference>
<name>A0AAU8HSS0_9FIRM</name>
<evidence type="ECO:0000256" key="1">
    <source>
        <dbReference type="ARBA" id="ARBA00022485"/>
    </source>
</evidence>
<dbReference type="Pfam" id="PF25601">
    <property type="entry name" value="AAA_lid_14"/>
    <property type="match status" value="1"/>
</dbReference>
<proteinExistence type="predicted"/>
<evidence type="ECO:0000256" key="8">
    <source>
        <dbReference type="ARBA" id="ARBA00023163"/>
    </source>
</evidence>
<evidence type="ECO:0000256" key="2">
    <source>
        <dbReference type="ARBA" id="ARBA00022723"/>
    </source>
</evidence>
<dbReference type="InterPro" id="IPR002078">
    <property type="entry name" value="Sigma_54_int"/>
</dbReference>
<dbReference type="EMBL" id="CP159485">
    <property type="protein sequence ID" value="XCI28421.1"/>
    <property type="molecule type" value="Genomic_DNA"/>
</dbReference>
<dbReference type="Pfam" id="PF02906">
    <property type="entry name" value="Fe_hyd_lg_C"/>
    <property type="match status" value="1"/>
</dbReference>
<dbReference type="InterPro" id="IPR027417">
    <property type="entry name" value="P-loop_NTPase"/>
</dbReference>
<dbReference type="Gene3D" id="3.40.50.300">
    <property type="entry name" value="P-loop containing nucleotide triphosphate hydrolases"/>
    <property type="match status" value="1"/>
</dbReference>
<dbReference type="PROSITE" id="PS00675">
    <property type="entry name" value="SIGMA54_INTERACT_1"/>
    <property type="match status" value="1"/>
</dbReference>
<dbReference type="InterPro" id="IPR009057">
    <property type="entry name" value="Homeodomain-like_sf"/>
</dbReference>
<dbReference type="SUPFAM" id="SSF52540">
    <property type="entry name" value="P-loop containing nucleoside triphosphate hydrolases"/>
    <property type="match status" value="1"/>
</dbReference>
<dbReference type="FunFam" id="3.40.50.300:FF:000006">
    <property type="entry name" value="DNA-binding transcriptional regulator NtrC"/>
    <property type="match status" value="1"/>
</dbReference>
<dbReference type="PRINTS" id="PR01590">
    <property type="entry name" value="HTHFIS"/>
</dbReference>
<dbReference type="Gene3D" id="3.30.70.20">
    <property type="match status" value="1"/>
</dbReference>
<gene>
    <name evidence="12" type="ORF">PRVXH_002379</name>
</gene>
<dbReference type="Gene3D" id="1.10.10.60">
    <property type="entry name" value="Homeodomain-like"/>
    <property type="match status" value="1"/>
</dbReference>
<dbReference type="Pfam" id="PF02954">
    <property type="entry name" value="HTH_8"/>
    <property type="match status" value="1"/>
</dbReference>
<keyword evidence="1" id="KW-0004">4Fe-4S</keyword>
<dbReference type="PANTHER" id="PTHR32071:SF57">
    <property type="entry name" value="C4-DICARBOXYLATE TRANSPORT TRANSCRIPTIONAL REGULATORY PROTEIN DCTD"/>
    <property type="match status" value="1"/>
</dbReference>
<keyword evidence="2" id="KW-0479">Metal-binding</keyword>
<dbReference type="Gene3D" id="1.10.8.60">
    <property type="match status" value="1"/>
</dbReference>
<dbReference type="AlphaFoldDB" id="A0AAU8HSS0"/>
<keyword evidence="4" id="KW-0067">ATP-binding</keyword>
<dbReference type="InterPro" id="IPR025662">
    <property type="entry name" value="Sigma_54_int_dom_ATP-bd_1"/>
</dbReference>
<dbReference type="InterPro" id="IPR017900">
    <property type="entry name" value="4Fe4S_Fe_S_CS"/>
</dbReference>
<dbReference type="PROSITE" id="PS51656">
    <property type="entry name" value="4FE4S"/>
    <property type="match status" value="1"/>
</dbReference>
<evidence type="ECO:0000256" key="3">
    <source>
        <dbReference type="ARBA" id="ARBA00022741"/>
    </source>
</evidence>
<dbReference type="InterPro" id="IPR009016">
    <property type="entry name" value="Fe_hydrogenase"/>
</dbReference>
<dbReference type="InterPro" id="IPR002197">
    <property type="entry name" value="HTH_Fis"/>
</dbReference>
<dbReference type="InterPro" id="IPR003593">
    <property type="entry name" value="AAA+_ATPase"/>
</dbReference>
<dbReference type="SUPFAM" id="SSF46689">
    <property type="entry name" value="Homeodomain-like"/>
    <property type="match status" value="1"/>
</dbReference>
<keyword evidence="7" id="KW-0805">Transcription regulation</keyword>
<keyword evidence="5" id="KW-0408">Iron</keyword>
<evidence type="ECO:0000256" key="7">
    <source>
        <dbReference type="ARBA" id="ARBA00023015"/>
    </source>
</evidence>
<dbReference type="Gene3D" id="3.40.950.10">
    <property type="entry name" value="Fe-only Hydrogenase (Larger Subunit), Chain L, domain 3"/>
    <property type="match status" value="1"/>
</dbReference>
<organism evidence="12">
    <name type="scientific">Proteinivorax hydrogeniformans</name>
    <dbReference type="NCBI Taxonomy" id="1826727"/>
    <lineage>
        <taxon>Bacteria</taxon>
        <taxon>Bacillati</taxon>
        <taxon>Bacillota</taxon>
        <taxon>Clostridia</taxon>
        <taxon>Eubacteriales</taxon>
        <taxon>Proteinivoracaceae</taxon>
        <taxon>Proteinivorax</taxon>
    </lineage>
</organism>
<dbReference type="RefSeq" id="WP_353892977.1">
    <property type="nucleotide sequence ID" value="NZ_CP159485.1"/>
</dbReference>
<dbReference type="Gene3D" id="1.10.15.40">
    <property type="entry name" value="Electron transport complex subunit B, putative Fe-S cluster"/>
    <property type="match status" value="1"/>
</dbReference>
<evidence type="ECO:0000256" key="6">
    <source>
        <dbReference type="ARBA" id="ARBA00023014"/>
    </source>
</evidence>
<accession>A0AAU8HSS0</accession>
<evidence type="ECO:0000256" key="4">
    <source>
        <dbReference type="ARBA" id="ARBA00022840"/>
    </source>
</evidence>
<keyword evidence="6" id="KW-0411">Iron-sulfur</keyword>
<dbReference type="InterPro" id="IPR007202">
    <property type="entry name" value="4Fe-4S_dom"/>
</dbReference>
<evidence type="ECO:0000259" key="11">
    <source>
        <dbReference type="PROSITE" id="PS51656"/>
    </source>
</evidence>
<dbReference type="GO" id="GO:0051539">
    <property type="term" value="F:4 iron, 4 sulfur cluster binding"/>
    <property type="evidence" value="ECO:0007669"/>
    <property type="project" value="UniProtKB-KW"/>
</dbReference>
<dbReference type="SMART" id="SM00382">
    <property type="entry name" value="AAA"/>
    <property type="match status" value="1"/>
</dbReference>
<evidence type="ECO:0000256" key="5">
    <source>
        <dbReference type="ARBA" id="ARBA00023004"/>
    </source>
</evidence>
<dbReference type="SUPFAM" id="SSF54862">
    <property type="entry name" value="4Fe-4S ferredoxins"/>
    <property type="match status" value="1"/>
</dbReference>
<dbReference type="PROSITE" id="PS00198">
    <property type="entry name" value="4FE4S_FER_1"/>
    <property type="match status" value="1"/>
</dbReference>
<feature type="domain" description="Sigma-54 factor interaction" evidence="9">
    <location>
        <begin position="433"/>
        <end position="664"/>
    </location>
</feature>
<feature type="domain" description="4Fe-4S ferredoxin-type" evidence="10">
    <location>
        <begin position="1"/>
        <end position="30"/>
    </location>
</feature>
<dbReference type="InterPro" id="IPR004108">
    <property type="entry name" value="Fe_hydrogenase_lsu_C"/>
</dbReference>
<feature type="domain" description="4Fe-4S" evidence="11">
    <location>
        <begin position="355"/>
        <end position="417"/>
    </location>
</feature>
<evidence type="ECO:0000259" key="9">
    <source>
        <dbReference type="PROSITE" id="PS50045"/>
    </source>
</evidence>
<dbReference type="GO" id="GO:0043565">
    <property type="term" value="F:sequence-specific DNA binding"/>
    <property type="evidence" value="ECO:0007669"/>
    <property type="project" value="InterPro"/>
</dbReference>
<sequence>MIIASQGKQCKRCYCCVRHCPVNAIGFKGEQASLIEEECVSCGFCIKACSQSNKVLKDFDSDVEKSLNSINTKTVALMAPSFVAFFKEDPYKLVGALKKMGFSQVYEVAQGAEIVAQEYKKIYQKPLDKPILTSPCPVVINIVKKHYPNLIDNLAHIVSPMIAMGDLVKQSWDKQVEVVFIGPCVAKKSEITHESVDGKVDYALLFSELEGLLKKKKINIEDCQKAPLDYLSEEYLGQLFPISGGLLKAANIDGDLLNNDVSVVEGKEEVLETLNGIENNELKPALIDILYCKGCINGPDFYGDKSTNQYKKNKVVNFAKEKKQKAPKSPDYYVEIDLSREFRVLKKKKSFPSEKEIVRILEYSEKFEKQDELNCGACGYETCRDKAVAVYHGVAEVEMCLPYLLKLTENRATHYQKKAQNLLQLYNEIDQNIVGCSQSILAAKNFVFKASKSDSTVLLLGESGTGKGLFAETIHRLGERKDKPFVKINCSAIPHELLESELFGYEEGAFTGAKKGGKIGKFEQANKGAIFLDEIGDMSPVMQAKILQVIQDKKVMRIGGDKSIKLDVKIIAATNKDLKQEINKGGFREDLFYRLNVLTFTIPPLRQRHKDDIGLLIDSLKDKISKEHKLPCKSISAKAKEMLCNYSWPGNVRELENLLERLLNLVEEDTILPEHLPESIWENQSQGTNITNPNKPLDEILERVEKEVLVNALKRSNNNRTKAAKLLNISRSNFYEKLKKYNLTTEIS</sequence>
<dbReference type="PROSITE" id="PS50045">
    <property type="entry name" value="SIGMA54_INTERACT_4"/>
    <property type="match status" value="1"/>
</dbReference>
<feature type="domain" description="4Fe-4S ferredoxin-type" evidence="10">
    <location>
        <begin position="31"/>
        <end position="59"/>
    </location>
</feature>
<dbReference type="SUPFAM" id="SSF53920">
    <property type="entry name" value="Fe-only hydrogenase"/>
    <property type="match status" value="1"/>
</dbReference>